<name>A0A5J4UDI4_9EUKA</name>
<comment type="caution">
    <text evidence="1">The sequence shown here is derived from an EMBL/GenBank/DDBJ whole genome shotgun (WGS) entry which is preliminary data.</text>
</comment>
<dbReference type="EMBL" id="SNRW01017830">
    <property type="protein sequence ID" value="KAA6367942.1"/>
    <property type="molecule type" value="Genomic_DNA"/>
</dbReference>
<proteinExistence type="predicted"/>
<dbReference type="AlphaFoldDB" id="A0A5J4UDI4"/>
<dbReference type="Proteomes" id="UP000324800">
    <property type="component" value="Unassembled WGS sequence"/>
</dbReference>
<accession>A0A5J4UDI4</accession>
<reference evidence="1 2" key="1">
    <citation type="submission" date="2019-03" db="EMBL/GenBank/DDBJ databases">
        <title>Single cell metagenomics reveals metabolic interactions within the superorganism composed of flagellate Streblomastix strix and complex community of Bacteroidetes bacteria on its surface.</title>
        <authorList>
            <person name="Treitli S.C."/>
            <person name="Kolisko M."/>
            <person name="Husnik F."/>
            <person name="Keeling P."/>
            <person name="Hampl V."/>
        </authorList>
    </citation>
    <scope>NUCLEOTIDE SEQUENCE [LARGE SCALE GENOMIC DNA]</scope>
    <source>
        <strain evidence="1">ST1C</strain>
    </source>
</reference>
<gene>
    <name evidence="1" type="ORF">EZS28_036531</name>
</gene>
<organism evidence="1 2">
    <name type="scientific">Streblomastix strix</name>
    <dbReference type="NCBI Taxonomy" id="222440"/>
    <lineage>
        <taxon>Eukaryota</taxon>
        <taxon>Metamonada</taxon>
        <taxon>Preaxostyla</taxon>
        <taxon>Oxymonadida</taxon>
        <taxon>Streblomastigidae</taxon>
        <taxon>Streblomastix</taxon>
    </lineage>
</organism>
<evidence type="ECO:0000313" key="2">
    <source>
        <dbReference type="Proteomes" id="UP000324800"/>
    </source>
</evidence>
<protein>
    <submittedName>
        <fullName evidence="1">Uncharacterized protein</fullName>
    </submittedName>
</protein>
<evidence type="ECO:0000313" key="1">
    <source>
        <dbReference type="EMBL" id="KAA6367942.1"/>
    </source>
</evidence>
<sequence>MSSLQAQFQAERKQRAKYISFEDQKIAQNMATTLSGIINQEPKTADLLNYSQPPVQKQLLFDSIKWDGANFAYPVPESKGVPREENAGFVKRTVQSTCAVNEGIGNYRADL</sequence>